<keyword evidence="7" id="KW-1185">Reference proteome</keyword>
<dbReference type="SUPFAM" id="SSF51735">
    <property type="entry name" value="NAD(P)-binding Rossmann-fold domains"/>
    <property type="match status" value="2"/>
</dbReference>
<dbReference type="PANTHER" id="PTHR44845">
    <property type="entry name" value="CARRIER DOMAIN-CONTAINING PROTEIN"/>
    <property type="match status" value="1"/>
</dbReference>
<dbReference type="InterPro" id="IPR009081">
    <property type="entry name" value="PP-bd_ACP"/>
</dbReference>
<organism evidence="6 7">
    <name type="scientific">Paralvinella palmiformis</name>
    <dbReference type="NCBI Taxonomy" id="53620"/>
    <lineage>
        <taxon>Eukaryota</taxon>
        <taxon>Metazoa</taxon>
        <taxon>Spiralia</taxon>
        <taxon>Lophotrochozoa</taxon>
        <taxon>Annelida</taxon>
        <taxon>Polychaeta</taxon>
        <taxon>Sedentaria</taxon>
        <taxon>Canalipalpata</taxon>
        <taxon>Terebellida</taxon>
        <taxon>Terebelliformia</taxon>
        <taxon>Alvinellidae</taxon>
        <taxon>Paralvinella</taxon>
    </lineage>
</organism>
<dbReference type="InterPro" id="IPR010080">
    <property type="entry name" value="Thioester_reductase-like_dom"/>
</dbReference>
<keyword evidence="2" id="KW-0597">Phosphoprotein</keyword>
<dbReference type="InterPro" id="IPR036736">
    <property type="entry name" value="ACP-like_sf"/>
</dbReference>
<evidence type="ECO:0000259" key="5">
    <source>
        <dbReference type="PROSITE" id="PS50075"/>
    </source>
</evidence>
<dbReference type="NCBIfam" id="TIGR01746">
    <property type="entry name" value="Thioester-redct"/>
    <property type="match status" value="1"/>
</dbReference>
<dbReference type="Proteomes" id="UP001208570">
    <property type="component" value="Unassembled WGS sequence"/>
</dbReference>
<dbReference type="Pfam" id="PF00550">
    <property type="entry name" value="PP-binding"/>
    <property type="match status" value="1"/>
</dbReference>
<comment type="caution">
    <text evidence="6">The sequence shown here is derived from an EMBL/GenBank/DDBJ whole genome shotgun (WGS) entry which is preliminary data.</text>
</comment>
<evidence type="ECO:0000256" key="4">
    <source>
        <dbReference type="SAM" id="SignalP"/>
    </source>
</evidence>
<accession>A0AAD9K6A0</accession>
<dbReference type="Gene3D" id="3.40.50.720">
    <property type="entry name" value="NAD(P)-binding Rossmann-like Domain"/>
    <property type="match status" value="3"/>
</dbReference>
<keyword evidence="1" id="KW-0596">Phosphopantetheine</keyword>
<gene>
    <name evidence="6" type="ORF">LSH36_48g05032</name>
</gene>
<evidence type="ECO:0000256" key="3">
    <source>
        <dbReference type="SAM" id="MobiDB-lite"/>
    </source>
</evidence>
<evidence type="ECO:0000256" key="1">
    <source>
        <dbReference type="ARBA" id="ARBA00022450"/>
    </source>
</evidence>
<feature type="domain" description="Carrier" evidence="5">
    <location>
        <begin position="51"/>
        <end position="126"/>
    </location>
</feature>
<dbReference type="PROSITE" id="PS00012">
    <property type="entry name" value="PHOSPHOPANTETHEINE"/>
    <property type="match status" value="1"/>
</dbReference>
<keyword evidence="4" id="KW-0732">Signal</keyword>
<feature type="chain" id="PRO_5042042802" description="Carrier domain-containing protein" evidence="4">
    <location>
        <begin position="20"/>
        <end position="691"/>
    </location>
</feature>
<name>A0AAD9K6A0_9ANNE</name>
<dbReference type="PRINTS" id="PR00081">
    <property type="entry name" value="GDHRDH"/>
</dbReference>
<dbReference type="EMBL" id="JAODUP010000048">
    <property type="protein sequence ID" value="KAK2165584.1"/>
    <property type="molecule type" value="Genomic_DNA"/>
</dbReference>
<evidence type="ECO:0000256" key="2">
    <source>
        <dbReference type="ARBA" id="ARBA00022553"/>
    </source>
</evidence>
<dbReference type="CDD" id="cd05235">
    <property type="entry name" value="SDR_e1"/>
    <property type="match status" value="1"/>
</dbReference>
<dbReference type="Gene3D" id="1.10.1200.10">
    <property type="entry name" value="ACP-like"/>
    <property type="match status" value="1"/>
</dbReference>
<dbReference type="AlphaFoldDB" id="A0AAD9K6A0"/>
<dbReference type="InterPro" id="IPR002347">
    <property type="entry name" value="SDR_fam"/>
</dbReference>
<proteinExistence type="predicted"/>
<dbReference type="InterPro" id="IPR013120">
    <property type="entry name" value="FAR_NAD-bd"/>
</dbReference>
<sequence>MTQTVFPLLLNIELIPVLCLSIPILASSGKLDKKALPAVDCQSRDEEQEGRPSTDTERKLEPLWAEVLQQKHVDVQESFFDLGGHSLLATKMLNKVMETFNIELTVKDLFVHSTISSMADLLDQHDPDKPHRKLSLVPELDLMREVDNHDQAVLDMDIQLRAFWRSMQVIDKWLTGRVLLTGATGFLGVFILKDLLENTKSQIFCLVREWPNQTGIDRIRSTMVQYGILDRTDESTSDGMSLDSQIRSRVTVFNGDVGLMNMGLIEDDYLYLCTEIDYIVHAAAHVNLIYPYEALRGPNVLGTENIVKFACTSKIKPIHHISTDAVFPHGMIDCMEDADMTQQVNKLEDGYSQSKWVAEQLVKRAMDRGLPAVIYRLGNLSGETNKAFWNPQDFNLLMIKGCASLKSAPDVDWNIEMTPVNFVSNFIVSLVRKMSLALGKIFHIINPNTIKASWLFEWMLAHGYPVEVIPFEEWKERDKTYFSQLSSFKQDTLNGVLKTLNLTYPVINSSILEIYFSHLSKRGIIPSPRQINMAQQLAGCVAIVTGASSGIGAAIAQQLALAGAHVAMAARRQDKLDEIKKKIEKEGGVAIAIKCDVTNRDEVSQSFKGLSQGLRLELAKTGVKVTCIQPGDVYTELQSHTTDQEAKDAFMSGSGTALRPEDIANAVVYAVTQPSYAAVNEILIEPREAPI</sequence>
<dbReference type="FunFam" id="1.10.1200.10:FF:000005">
    <property type="entry name" value="Nonribosomal peptide synthetase 1"/>
    <property type="match status" value="1"/>
</dbReference>
<dbReference type="PANTHER" id="PTHR44845:SF6">
    <property type="entry name" value="BETA-ALANINE-ACTIVATING ENZYME"/>
    <property type="match status" value="1"/>
</dbReference>
<evidence type="ECO:0000313" key="6">
    <source>
        <dbReference type="EMBL" id="KAK2165584.1"/>
    </source>
</evidence>
<feature type="signal peptide" evidence="4">
    <location>
        <begin position="1"/>
        <end position="19"/>
    </location>
</feature>
<dbReference type="InterPro" id="IPR036291">
    <property type="entry name" value="NAD(P)-bd_dom_sf"/>
</dbReference>
<dbReference type="Pfam" id="PF00106">
    <property type="entry name" value="adh_short"/>
    <property type="match status" value="1"/>
</dbReference>
<dbReference type="SUPFAM" id="SSF47336">
    <property type="entry name" value="ACP-like"/>
    <property type="match status" value="1"/>
</dbReference>
<feature type="region of interest" description="Disordered" evidence="3">
    <location>
        <begin position="39"/>
        <end position="58"/>
    </location>
</feature>
<evidence type="ECO:0000313" key="7">
    <source>
        <dbReference type="Proteomes" id="UP001208570"/>
    </source>
</evidence>
<reference evidence="6" key="1">
    <citation type="journal article" date="2023" name="Mol. Biol. Evol.">
        <title>Third-Generation Sequencing Reveals the Adaptive Role of the Epigenome in Three Deep-Sea Polychaetes.</title>
        <authorList>
            <person name="Perez M."/>
            <person name="Aroh O."/>
            <person name="Sun Y."/>
            <person name="Lan Y."/>
            <person name="Juniper S.K."/>
            <person name="Young C.R."/>
            <person name="Angers B."/>
            <person name="Qian P.Y."/>
        </authorList>
    </citation>
    <scope>NUCLEOTIDE SEQUENCE</scope>
    <source>
        <strain evidence="6">P08H-3</strain>
    </source>
</reference>
<dbReference type="InterPro" id="IPR006162">
    <property type="entry name" value="Ppantetheine_attach_site"/>
</dbReference>
<feature type="compositionally biased region" description="Basic and acidic residues" evidence="3">
    <location>
        <begin position="42"/>
        <end position="58"/>
    </location>
</feature>
<protein>
    <recommendedName>
        <fullName evidence="5">Carrier domain-containing protein</fullName>
    </recommendedName>
</protein>
<dbReference type="PROSITE" id="PS50075">
    <property type="entry name" value="CARRIER"/>
    <property type="match status" value="1"/>
</dbReference>
<dbReference type="Pfam" id="PF07993">
    <property type="entry name" value="NAD_binding_4"/>
    <property type="match status" value="1"/>
</dbReference>